<dbReference type="PROSITE" id="PS50404">
    <property type="entry name" value="GST_NTER"/>
    <property type="match status" value="1"/>
</dbReference>
<feature type="domain" description="GST N-terminal" evidence="1">
    <location>
        <begin position="37"/>
        <end position="116"/>
    </location>
</feature>
<dbReference type="SUPFAM" id="SSF47616">
    <property type="entry name" value="GST C-terminal domain-like"/>
    <property type="match status" value="1"/>
</dbReference>
<dbReference type="InterPro" id="IPR050983">
    <property type="entry name" value="GST_Omega/HSP26"/>
</dbReference>
<proteinExistence type="predicted"/>
<comment type="caution">
    <text evidence="2">The sequence shown here is derived from an EMBL/GenBank/DDBJ whole genome shotgun (WGS) entry which is preliminary data.</text>
</comment>
<dbReference type="AlphaFoldDB" id="A0A830HT75"/>
<evidence type="ECO:0000313" key="3">
    <source>
        <dbReference type="Proteomes" id="UP000660262"/>
    </source>
</evidence>
<dbReference type="GO" id="GO:0005737">
    <property type="term" value="C:cytoplasm"/>
    <property type="evidence" value="ECO:0007669"/>
    <property type="project" value="TreeGrafter"/>
</dbReference>
<reference evidence="2" key="1">
    <citation type="submission" date="2020-10" db="EMBL/GenBank/DDBJ databases">
        <title>Unveiling of a novel bifunctional photoreceptor, Dualchrome1, isolated from a cosmopolitan green alga.</title>
        <authorList>
            <person name="Suzuki S."/>
            <person name="Kawachi M."/>
        </authorList>
    </citation>
    <scope>NUCLEOTIDE SEQUENCE</scope>
    <source>
        <strain evidence="2">NIES 2893</strain>
    </source>
</reference>
<evidence type="ECO:0000259" key="1">
    <source>
        <dbReference type="PROSITE" id="PS50404"/>
    </source>
</evidence>
<organism evidence="2 3">
    <name type="scientific">Pycnococcus provasolii</name>
    <dbReference type="NCBI Taxonomy" id="41880"/>
    <lineage>
        <taxon>Eukaryota</taxon>
        <taxon>Viridiplantae</taxon>
        <taxon>Chlorophyta</taxon>
        <taxon>Pseudoscourfieldiophyceae</taxon>
        <taxon>Pseudoscourfieldiales</taxon>
        <taxon>Pycnococcaceae</taxon>
        <taxon>Pycnococcus</taxon>
    </lineage>
</organism>
<dbReference type="InterPro" id="IPR036282">
    <property type="entry name" value="Glutathione-S-Trfase_C_sf"/>
</dbReference>
<dbReference type="InterPro" id="IPR036249">
    <property type="entry name" value="Thioredoxin-like_sf"/>
</dbReference>
<dbReference type="InterPro" id="IPR004045">
    <property type="entry name" value="Glutathione_S-Trfase_N"/>
</dbReference>
<gene>
    <name evidence="2" type="ORF">PPROV_000863000</name>
</gene>
<name>A0A830HT75_9CHLO</name>
<dbReference type="Gene3D" id="1.20.1050.10">
    <property type="match status" value="1"/>
</dbReference>
<dbReference type="EMBL" id="BNJQ01000027">
    <property type="protein sequence ID" value="GHP09895.1"/>
    <property type="molecule type" value="Genomic_DNA"/>
</dbReference>
<dbReference type="OrthoDB" id="4951845at2759"/>
<dbReference type="Proteomes" id="UP000660262">
    <property type="component" value="Unassembled WGS sequence"/>
</dbReference>
<dbReference type="Pfam" id="PF13410">
    <property type="entry name" value="GST_C_2"/>
    <property type="match status" value="1"/>
</dbReference>
<evidence type="ECO:0000313" key="2">
    <source>
        <dbReference type="EMBL" id="GHP09895.1"/>
    </source>
</evidence>
<protein>
    <submittedName>
        <fullName evidence="2">Gstl1p protein</fullName>
    </submittedName>
</protein>
<dbReference type="PANTHER" id="PTHR43968">
    <property type="match status" value="1"/>
</dbReference>
<sequence length="271" mass="29702">MLAACHPTRGARFSNTHVHMAPPPPRACTKTRAASSAKTLLYTHTLCPYAHRVELAFREKQIVHQLKHVDLSNKDAQFLADNPRGLVPAVMLEDGTCLVESVDIVKWLATEFSESGTNLTVPESIADADARVERAAYRAVSVIGGDKGAWSVGTFRRGGADAAVQAAAPALDDIRDLLAYEPGPYIGGESPCVYDLILYPFWTRAALALHEIHGAKSWKSKWSSVAAWLDAMDERPSAMATATNSQRLVAAWRRTGRFDFFDYETASRESL</sequence>
<dbReference type="PANTHER" id="PTHR43968:SF14">
    <property type="entry name" value="GLUTATHIONE S-TRANSFERASE"/>
    <property type="match status" value="1"/>
</dbReference>
<dbReference type="InterPro" id="IPR040079">
    <property type="entry name" value="Glutathione_S-Trfase"/>
</dbReference>
<dbReference type="SFLD" id="SFLDS00019">
    <property type="entry name" value="Glutathione_Transferase_(cytos"/>
    <property type="match status" value="1"/>
</dbReference>
<accession>A0A830HT75</accession>
<dbReference type="SUPFAM" id="SSF52833">
    <property type="entry name" value="Thioredoxin-like"/>
    <property type="match status" value="1"/>
</dbReference>
<dbReference type="Pfam" id="PF13409">
    <property type="entry name" value="GST_N_2"/>
    <property type="match status" value="1"/>
</dbReference>
<dbReference type="Gene3D" id="3.40.30.10">
    <property type="entry name" value="Glutaredoxin"/>
    <property type="match status" value="1"/>
</dbReference>
<dbReference type="CDD" id="cd00570">
    <property type="entry name" value="GST_N_family"/>
    <property type="match status" value="1"/>
</dbReference>
<keyword evidence="3" id="KW-1185">Reference proteome</keyword>